<organism evidence="2 3">
    <name type="scientific">Mycobacterium intracellulare subsp. chimaera</name>
    <dbReference type="NCBI Taxonomy" id="222805"/>
    <lineage>
        <taxon>Bacteria</taxon>
        <taxon>Bacillati</taxon>
        <taxon>Actinomycetota</taxon>
        <taxon>Actinomycetes</taxon>
        <taxon>Mycobacteriales</taxon>
        <taxon>Mycobacteriaceae</taxon>
        <taxon>Mycobacterium</taxon>
        <taxon>Mycobacterium avium complex (MAC)</taxon>
    </lineage>
</organism>
<reference evidence="2" key="2">
    <citation type="submission" date="2023-06" db="EMBL/GenBank/DDBJ databases">
        <authorList>
            <person name="Spilker T."/>
        </authorList>
    </citation>
    <scope>NUCLEOTIDE SEQUENCE</scope>
    <source>
        <strain evidence="2">FLAC1071</strain>
    </source>
</reference>
<dbReference type="EMBL" id="JASZZX010000001">
    <property type="protein sequence ID" value="MDM3924428.1"/>
    <property type="molecule type" value="Genomic_DNA"/>
</dbReference>
<sequence>MPSRVAVLRCSRSLITGINATKWLATHPVASSNASTLTNRARVAARPLRARRLRPLRTLDEITGLLPLQRAADDRRTRRHPGGYSRGRDRAAAAGADFAV</sequence>
<protein>
    <submittedName>
        <fullName evidence="2">Uncharacterized protein</fullName>
    </submittedName>
</protein>
<dbReference type="RefSeq" id="WP_231504915.1">
    <property type="nucleotide sequence ID" value="NZ_CAAHFK010000051.1"/>
</dbReference>
<reference evidence="2" key="1">
    <citation type="submission" date="2023-06" db="EMBL/GenBank/DDBJ databases">
        <title>Itaconate inhibition of nontuberculous mycobacteria.</title>
        <authorList>
            <person name="Breen P."/>
            <person name="Zimbric M."/>
            <person name="Caverly L."/>
        </authorList>
    </citation>
    <scope>NUCLEOTIDE SEQUENCE</scope>
    <source>
        <strain evidence="2">FLAC1071</strain>
    </source>
</reference>
<evidence type="ECO:0000313" key="3">
    <source>
        <dbReference type="Proteomes" id="UP001529272"/>
    </source>
</evidence>
<name>A0ABT7NUC4_MYCIT</name>
<evidence type="ECO:0000256" key="1">
    <source>
        <dbReference type="SAM" id="MobiDB-lite"/>
    </source>
</evidence>
<comment type="caution">
    <text evidence="2">The sequence shown here is derived from an EMBL/GenBank/DDBJ whole genome shotgun (WGS) entry which is preliminary data.</text>
</comment>
<gene>
    <name evidence="2" type="ORF">QRB35_00105</name>
</gene>
<proteinExistence type="predicted"/>
<keyword evidence="3" id="KW-1185">Reference proteome</keyword>
<dbReference type="Proteomes" id="UP001529272">
    <property type="component" value="Unassembled WGS sequence"/>
</dbReference>
<evidence type="ECO:0000313" key="2">
    <source>
        <dbReference type="EMBL" id="MDM3924428.1"/>
    </source>
</evidence>
<feature type="region of interest" description="Disordered" evidence="1">
    <location>
        <begin position="70"/>
        <end position="100"/>
    </location>
</feature>
<accession>A0ABT7NUC4</accession>